<dbReference type="SUPFAM" id="SSF48179">
    <property type="entry name" value="6-phosphogluconate dehydrogenase C-terminal domain-like"/>
    <property type="match status" value="1"/>
</dbReference>
<dbReference type="Pfam" id="PF00725">
    <property type="entry name" value="3HCDH"/>
    <property type="match status" value="1"/>
</dbReference>
<evidence type="ECO:0000313" key="7">
    <source>
        <dbReference type="EMBL" id="OQP67007.1"/>
    </source>
</evidence>
<evidence type="ECO:0000256" key="4">
    <source>
        <dbReference type="SAM" id="MobiDB-lite"/>
    </source>
</evidence>
<evidence type="ECO:0000256" key="1">
    <source>
        <dbReference type="ARBA" id="ARBA00023002"/>
    </source>
</evidence>
<dbReference type="OrthoDB" id="9771883at2"/>
<dbReference type="Gene3D" id="3.40.50.720">
    <property type="entry name" value="NAD(P)-binding Rossmann-like Domain"/>
    <property type="match status" value="1"/>
</dbReference>
<dbReference type="RefSeq" id="WP_081144705.1">
    <property type="nucleotide sequence ID" value="NZ_LVYD01000001.1"/>
</dbReference>
<dbReference type="PANTHER" id="PTHR48075">
    <property type="entry name" value="3-HYDROXYACYL-COA DEHYDROGENASE FAMILY PROTEIN"/>
    <property type="match status" value="1"/>
</dbReference>
<feature type="binding site" evidence="3">
    <location>
        <position position="90"/>
    </location>
    <ligand>
        <name>NAD(+)</name>
        <dbReference type="ChEBI" id="CHEBI:57540"/>
    </ligand>
</feature>
<organism evidence="7 8">
    <name type="scientific">Niastella vici</name>
    <dbReference type="NCBI Taxonomy" id="1703345"/>
    <lineage>
        <taxon>Bacteria</taxon>
        <taxon>Pseudomonadati</taxon>
        <taxon>Bacteroidota</taxon>
        <taxon>Chitinophagia</taxon>
        <taxon>Chitinophagales</taxon>
        <taxon>Chitinophagaceae</taxon>
        <taxon>Niastella</taxon>
    </lineage>
</organism>
<dbReference type="PIRSF" id="PIRSF000105">
    <property type="entry name" value="HCDH"/>
    <property type="match status" value="1"/>
</dbReference>
<feature type="domain" description="3-hydroxyacyl-CoA dehydrogenase NAD binding" evidence="6">
    <location>
        <begin position="5"/>
        <end position="181"/>
    </location>
</feature>
<keyword evidence="3" id="KW-0520">NAD</keyword>
<dbReference type="Proteomes" id="UP000192796">
    <property type="component" value="Unassembled WGS sequence"/>
</dbReference>
<feature type="region of interest" description="Disordered" evidence="4">
    <location>
        <begin position="256"/>
        <end position="281"/>
    </location>
</feature>
<dbReference type="SUPFAM" id="SSF51735">
    <property type="entry name" value="NAD(P)-binding Rossmann-fold domains"/>
    <property type="match status" value="1"/>
</dbReference>
<evidence type="ECO:0000313" key="8">
    <source>
        <dbReference type="Proteomes" id="UP000192796"/>
    </source>
</evidence>
<dbReference type="InterPro" id="IPR008927">
    <property type="entry name" value="6-PGluconate_DH-like_C_sf"/>
</dbReference>
<evidence type="ECO:0000256" key="2">
    <source>
        <dbReference type="PIRSR" id="PIRSR000105-1"/>
    </source>
</evidence>
<dbReference type="GO" id="GO:0008691">
    <property type="term" value="F:3-hydroxybutyryl-CoA dehydrogenase activity"/>
    <property type="evidence" value="ECO:0007669"/>
    <property type="project" value="TreeGrafter"/>
</dbReference>
<dbReference type="PANTHER" id="PTHR48075:SF5">
    <property type="entry name" value="3-HYDROXYBUTYRYL-COA DEHYDROGENASE"/>
    <property type="match status" value="1"/>
</dbReference>
<dbReference type="Pfam" id="PF02737">
    <property type="entry name" value="3HCDH_N"/>
    <property type="match status" value="1"/>
</dbReference>
<dbReference type="AlphaFoldDB" id="A0A1V9G8W0"/>
<dbReference type="EMBL" id="LVYD01000001">
    <property type="protein sequence ID" value="OQP67007.1"/>
    <property type="molecule type" value="Genomic_DNA"/>
</dbReference>
<proteinExistence type="predicted"/>
<feature type="binding site" evidence="3">
    <location>
        <position position="95"/>
    </location>
    <ligand>
        <name>NAD(+)</name>
        <dbReference type="ChEBI" id="CHEBI:57540"/>
    </ligand>
</feature>
<feature type="domain" description="3-hydroxyacyl-CoA dehydrogenase C-terminal" evidence="5">
    <location>
        <begin position="184"/>
        <end position="280"/>
    </location>
</feature>
<dbReference type="InterPro" id="IPR006176">
    <property type="entry name" value="3-OHacyl-CoA_DH_NAD-bd"/>
</dbReference>
<feature type="binding site" evidence="3">
    <location>
        <position position="272"/>
    </location>
    <ligand>
        <name>NAD(+)</name>
        <dbReference type="ChEBI" id="CHEBI:57540"/>
    </ligand>
</feature>
<sequence length="281" mass="30890">MVQTICICGAGTMGSSIAQAAAQHNFHVILYDVSTGMLEKARTAMESNLQTLVQKNKLTAEAGSAIISRIQFVSDINDCLADLVIEAIVEKPEVKVALFNQLAEVNHSEVVFATNTSSLSVTEIAKKIIHPERVAGMHFFNPATIMKLVEVVTTPFSNEQTIETIVQTARQMDKTPVLCQDAPGFIVNHVARPYYLEALKLAEQGVTDFQTIDTLLEATGFKMGPFRLMDLIGNDINYAVSCQVYDALGKPERLQPSPIQQEKVEKGELGRKTGKGYYEYS</sequence>
<feature type="binding site" evidence="3">
    <location>
        <begin position="9"/>
        <end position="14"/>
    </location>
    <ligand>
        <name>NAD(+)</name>
        <dbReference type="ChEBI" id="CHEBI:57540"/>
    </ligand>
</feature>
<evidence type="ECO:0000256" key="3">
    <source>
        <dbReference type="PIRSR" id="PIRSR000105-2"/>
    </source>
</evidence>
<feature type="binding site" evidence="3">
    <location>
        <position position="117"/>
    </location>
    <ligand>
        <name>NAD(+)</name>
        <dbReference type="ChEBI" id="CHEBI:57540"/>
    </ligand>
</feature>
<keyword evidence="8" id="KW-1185">Reference proteome</keyword>
<feature type="binding site" evidence="3">
    <location>
        <position position="141"/>
    </location>
    <ligand>
        <name>NAD(+)</name>
        <dbReference type="ChEBI" id="CHEBI:57540"/>
    </ligand>
</feature>
<feature type="site" description="Important for catalytic activity" evidence="2">
    <location>
        <position position="138"/>
    </location>
</feature>
<evidence type="ECO:0000259" key="6">
    <source>
        <dbReference type="Pfam" id="PF02737"/>
    </source>
</evidence>
<dbReference type="STRING" id="1703345.A3860_01210"/>
<dbReference type="InterPro" id="IPR036291">
    <property type="entry name" value="NAD(P)-bd_dom_sf"/>
</dbReference>
<protein>
    <submittedName>
        <fullName evidence="7">3-hydroxybutyryl-CoA dehydrogenase</fullName>
    </submittedName>
</protein>
<feature type="binding site" evidence="3">
    <location>
        <position position="32"/>
    </location>
    <ligand>
        <name>NAD(+)</name>
        <dbReference type="ChEBI" id="CHEBI:57540"/>
    </ligand>
</feature>
<name>A0A1V9G8W0_9BACT</name>
<keyword evidence="1" id="KW-0560">Oxidoreductase</keyword>
<dbReference type="FunFam" id="3.40.50.720:FF:000009">
    <property type="entry name" value="Fatty oxidation complex, alpha subunit"/>
    <property type="match status" value="1"/>
</dbReference>
<gene>
    <name evidence="7" type="ORF">A3860_01210</name>
</gene>
<dbReference type="Gene3D" id="1.10.1040.50">
    <property type="match status" value="1"/>
</dbReference>
<accession>A0A1V9G8W0</accession>
<dbReference type="InterPro" id="IPR022694">
    <property type="entry name" value="3-OHacyl-CoA_DH"/>
</dbReference>
<reference evidence="7 8" key="1">
    <citation type="submission" date="2016-03" db="EMBL/GenBank/DDBJ databases">
        <title>Niastella vici sp. nov., isolated from farmland soil.</title>
        <authorList>
            <person name="Chen L."/>
            <person name="Wang D."/>
            <person name="Yang S."/>
            <person name="Wang G."/>
        </authorList>
    </citation>
    <scope>NUCLEOTIDE SEQUENCE [LARGE SCALE GENOMIC DNA]</scope>
    <source>
        <strain evidence="7 8">DJ57</strain>
    </source>
</reference>
<feature type="compositionally biased region" description="Basic and acidic residues" evidence="4">
    <location>
        <begin position="262"/>
        <end position="271"/>
    </location>
</feature>
<dbReference type="GO" id="GO:0006635">
    <property type="term" value="P:fatty acid beta-oxidation"/>
    <property type="evidence" value="ECO:0007669"/>
    <property type="project" value="TreeGrafter"/>
</dbReference>
<dbReference type="GO" id="GO:0070403">
    <property type="term" value="F:NAD+ binding"/>
    <property type="evidence" value="ECO:0007669"/>
    <property type="project" value="InterPro"/>
</dbReference>
<comment type="caution">
    <text evidence="7">The sequence shown here is derived from an EMBL/GenBank/DDBJ whole genome shotgun (WGS) entry which is preliminary data.</text>
</comment>
<dbReference type="InterPro" id="IPR006108">
    <property type="entry name" value="3HC_DH_C"/>
</dbReference>
<evidence type="ECO:0000259" key="5">
    <source>
        <dbReference type="Pfam" id="PF00725"/>
    </source>
</evidence>